<dbReference type="Gene3D" id="3.30.30.80">
    <property type="entry name" value="probable RNA-binding protein from clostridium symbiosum atcc 14940"/>
    <property type="match status" value="1"/>
</dbReference>
<keyword evidence="4 6" id="KW-0143">Chaperone</keyword>
<dbReference type="HAMAP" id="MF_00867">
    <property type="entry name" value="KhpB"/>
    <property type="match status" value="1"/>
</dbReference>
<evidence type="ECO:0000313" key="9">
    <source>
        <dbReference type="Proteomes" id="UP000322524"/>
    </source>
</evidence>
<dbReference type="RefSeq" id="WP_148987007.1">
    <property type="nucleotide sequence ID" value="NZ_VTEV01000002.1"/>
</dbReference>
<proteinExistence type="inferred from homology"/>
<feature type="domain" description="R3H" evidence="7">
    <location>
        <begin position="140"/>
        <end position="206"/>
    </location>
</feature>
<dbReference type="InterPro" id="IPR015946">
    <property type="entry name" value="KH_dom-like_a/b"/>
</dbReference>
<evidence type="ECO:0000256" key="6">
    <source>
        <dbReference type="HAMAP-Rule" id="MF_00867"/>
    </source>
</evidence>
<dbReference type="Gene3D" id="3.30.300.20">
    <property type="match status" value="1"/>
</dbReference>
<accession>A0A5D4T3D5</accession>
<dbReference type="InterPro" id="IPR038008">
    <property type="entry name" value="Jag_KH"/>
</dbReference>
<dbReference type="OrthoDB" id="9794483at2"/>
<gene>
    <name evidence="6" type="primary">khpB</name>
    <name evidence="6" type="synonym">eloR</name>
    <name evidence="8" type="ORF">FZC76_04045</name>
</gene>
<dbReference type="GO" id="GO:0071555">
    <property type="term" value="P:cell wall organization"/>
    <property type="evidence" value="ECO:0007669"/>
    <property type="project" value="UniProtKB-KW"/>
</dbReference>
<dbReference type="CDD" id="cd02644">
    <property type="entry name" value="R3H_jag"/>
    <property type="match status" value="1"/>
</dbReference>
<dbReference type="Proteomes" id="UP000322524">
    <property type="component" value="Unassembled WGS sequence"/>
</dbReference>
<keyword evidence="3 6" id="KW-0133">Cell shape</keyword>
<protein>
    <recommendedName>
        <fullName evidence="6">RNA-binding protein KhpB</fullName>
    </recommendedName>
    <alternativeName>
        <fullName evidence="6">RNA-binding protein EloR</fullName>
    </alternativeName>
</protein>
<feature type="region of interest" description="Jag_N domain" evidence="6">
    <location>
        <begin position="5"/>
        <end position="55"/>
    </location>
</feature>
<keyword evidence="5 6" id="KW-0961">Cell wall biogenesis/degradation</keyword>
<sequence>MKEITATGPTVEEAVQSALAQLNTSKDRAEITIVDEGKKGLFGLFGSKPSVVTVKLKQDPIEESTNFLKKVLTEMNIVAELDVKVEGRNIFISISGEKTALIIGKRGQTLNSLQYLTQIVANRFSNQYLNVVIDAEGYREKRRETLEQLAERLAQKAMKTKQDVHLEPMPSFERKVMHSIISAYPEVETYSVGKEPNRSLVITAKKNKVAKR</sequence>
<dbReference type="Pfam" id="PF14804">
    <property type="entry name" value="Jag_N"/>
    <property type="match status" value="1"/>
</dbReference>
<dbReference type="InterPro" id="IPR038247">
    <property type="entry name" value="Jag_N_dom_sf"/>
</dbReference>
<dbReference type="InterPro" id="IPR001374">
    <property type="entry name" value="R3H_dom"/>
</dbReference>
<dbReference type="InterPro" id="IPR032782">
    <property type="entry name" value="KhpB_N"/>
</dbReference>
<organism evidence="8 9">
    <name type="scientific">Sutcliffiella horikoshii</name>
    <dbReference type="NCBI Taxonomy" id="79883"/>
    <lineage>
        <taxon>Bacteria</taxon>
        <taxon>Bacillati</taxon>
        <taxon>Bacillota</taxon>
        <taxon>Bacilli</taxon>
        <taxon>Bacillales</taxon>
        <taxon>Bacillaceae</taxon>
        <taxon>Sutcliffiella</taxon>
    </lineage>
</organism>
<dbReference type="GO" id="GO:0003723">
    <property type="term" value="F:RNA binding"/>
    <property type="evidence" value="ECO:0007669"/>
    <property type="project" value="UniProtKB-UniRule"/>
</dbReference>
<reference evidence="8 9" key="1">
    <citation type="submission" date="2019-08" db="EMBL/GenBank/DDBJ databases">
        <title>Bacillus genomes from the desert of Cuatro Cienegas, Coahuila.</title>
        <authorList>
            <person name="Olmedo-Alvarez G."/>
        </authorList>
    </citation>
    <scope>NUCLEOTIDE SEQUENCE [LARGE SCALE GENOMIC DNA]</scope>
    <source>
        <strain evidence="8 9">CH28_1T</strain>
    </source>
</reference>
<dbReference type="CDD" id="cd02414">
    <property type="entry name" value="KH-II_Jag"/>
    <property type="match status" value="1"/>
</dbReference>
<evidence type="ECO:0000256" key="4">
    <source>
        <dbReference type="ARBA" id="ARBA00023186"/>
    </source>
</evidence>
<dbReference type="InterPro" id="IPR039247">
    <property type="entry name" value="KhpB"/>
</dbReference>
<evidence type="ECO:0000313" key="8">
    <source>
        <dbReference type="EMBL" id="TYS69421.1"/>
    </source>
</evidence>
<dbReference type="PANTHER" id="PTHR35800">
    <property type="entry name" value="PROTEIN JAG"/>
    <property type="match status" value="1"/>
</dbReference>
<dbReference type="GO" id="GO:0009252">
    <property type="term" value="P:peptidoglycan biosynthetic process"/>
    <property type="evidence" value="ECO:0007669"/>
    <property type="project" value="UniProtKB-UniRule"/>
</dbReference>
<dbReference type="PANTHER" id="PTHR35800:SF1">
    <property type="entry name" value="RNA-BINDING PROTEIN KHPB"/>
    <property type="match status" value="1"/>
</dbReference>
<dbReference type="SUPFAM" id="SSF82708">
    <property type="entry name" value="R3H domain"/>
    <property type="match status" value="1"/>
</dbReference>
<evidence type="ECO:0000256" key="3">
    <source>
        <dbReference type="ARBA" id="ARBA00022960"/>
    </source>
</evidence>
<dbReference type="InterPro" id="IPR034079">
    <property type="entry name" value="R3H_KhpB"/>
</dbReference>
<dbReference type="SMART" id="SM00393">
    <property type="entry name" value="R3H"/>
    <property type="match status" value="1"/>
</dbReference>
<dbReference type="STRING" id="79883.GCA_001636495_00599"/>
<dbReference type="SMART" id="SM01245">
    <property type="entry name" value="Jag_N"/>
    <property type="match status" value="1"/>
</dbReference>
<keyword evidence="2 6" id="KW-0694">RNA-binding</keyword>
<evidence type="ECO:0000256" key="2">
    <source>
        <dbReference type="ARBA" id="ARBA00022884"/>
    </source>
</evidence>
<dbReference type="EMBL" id="VTEV01000002">
    <property type="protein sequence ID" value="TYS69421.1"/>
    <property type="molecule type" value="Genomic_DNA"/>
</dbReference>
<dbReference type="PROSITE" id="PS51061">
    <property type="entry name" value="R3H"/>
    <property type="match status" value="1"/>
</dbReference>
<comment type="caution">
    <text evidence="8">The sequence shown here is derived from an EMBL/GenBank/DDBJ whole genome shotgun (WGS) entry which is preliminary data.</text>
</comment>
<name>A0A5D4T3D5_9BACI</name>
<dbReference type="InterPro" id="IPR036867">
    <property type="entry name" value="R3H_dom_sf"/>
</dbReference>
<evidence type="ECO:0000256" key="5">
    <source>
        <dbReference type="ARBA" id="ARBA00023316"/>
    </source>
</evidence>
<dbReference type="GO" id="GO:0008360">
    <property type="term" value="P:regulation of cell shape"/>
    <property type="evidence" value="ECO:0007669"/>
    <property type="project" value="UniProtKB-KW"/>
</dbReference>
<comment type="function">
    <text evidence="6">A probable RNA chaperone. Forms a complex with KhpA which binds to cellular RNA and controls its expression. Plays a role in peptidoglycan (PG) homeostasis and cell length regulation.</text>
</comment>
<evidence type="ECO:0000259" key="7">
    <source>
        <dbReference type="PROSITE" id="PS51061"/>
    </source>
</evidence>
<comment type="subunit">
    <text evidence="6">Forms a complex with KhpA.</text>
</comment>
<keyword evidence="1 6" id="KW-0963">Cytoplasm</keyword>
<comment type="subcellular location">
    <subcellularLocation>
        <location evidence="6">Cytoplasm</location>
    </subcellularLocation>
</comment>
<comment type="domain">
    <text evidence="6">Has an N-terminal Jag-N domain and 2 RNA-binding domains (KH and R3H).</text>
</comment>
<dbReference type="AlphaFoldDB" id="A0A5D4T3D5"/>
<dbReference type="NCBIfam" id="NF041568">
    <property type="entry name" value="Jag_EloR"/>
    <property type="match status" value="1"/>
</dbReference>
<dbReference type="Pfam" id="PF13083">
    <property type="entry name" value="KH_KhpA-B"/>
    <property type="match status" value="1"/>
</dbReference>
<dbReference type="GO" id="GO:0005737">
    <property type="term" value="C:cytoplasm"/>
    <property type="evidence" value="ECO:0007669"/>
    <property type="project" value="UniProtKB-SubCell"/>
</dbReference>
<comment type="similarity">
    <text evidence="6">Belongs to the KhpB RNA-binding protein family.</text>
</comment>
<dbReference type="Pfam" id="PF01424">
    <property type="entry name" value="R3H"/>
    <property type="match status" value="1"/>
</dbReference>
<evidence type="ECO:0000256" key="1">
    <source>
        <dbReference type="ARBA" id="ARBA00022490"/>
    </source>
</evidence>
<dbReference type="Gene3D" id="3.30.1370.50">
    <property type="entry name" value="R3H-like domain"/>
    <property type="match status" value="1"/>
</dbReference>